<comment type="caution">
    <text evidence="1">The sequence shown here is derived from an EMBL/GenBank/DDBJ whole genome shotgun (WGS) entry which is preliminary data.</text>
</comment>
<gene>
    <name evidence="1" type="ORF">Nepgr_002220</name>
</gene>
<reference evidence="1" key="1">
    <citation type="submission" date="2023-05" db="EMBL/GenBank/DDBJ databases">
        <title>Nepenthes gracilis genome sequencing.</title>
        <authorList>
            <person name="Fukushima K."/>
        </authorList>
    </citation>
    <scope>NUCLEOTIDE SEQUENCE</scope>
    <source>
        <strain evidence="1">SING2019-196</strain>
    </source>
</reference>
<evidence type="ECO:0000313" key="1">
    <source>
        <dbReference type="EMBL" id="GMH00381.1"/>
    </source>
</evidence>
<protein>
    <submittedName>
        <fullName evidence="1">Uncharacterized protein</fullName>
    </submittedName>
</protein>
<keyword evidence="2" id="KW-1185">Reference proteome</keyword>
<organism evidence="1 2">
    <name type="scientific">Nepenthes gracilis</name>
    <name type="common">Slender pitcher plant</name>
    <dbReference type="NCBI Taxonomy" id="150966"/>
    <lineage>
        <taxon>Eukaryota</taxon>
        <taxon>Viridiplantae</taxon>
        <taxon>Streptophyta</taxon>
        <taxon>Embryophyta</taxon>
        <taxon>Tracheophyta</taxon>
        <taxon>Spermatophyta</taxon>
        <taxon>Magnoliopsida</taxon>
        <taxon>eudicotyledons</taxon>
        <taxon>Gunneridae</taxon>
        <taxon>Pentapetalae</taxon>
        <taxon>Caryophyllales</taxon>
        <taxon>Nepenthaceae</taxon>
        <taxon>Nepenthes</taxon>
    </lineage>
</organism>
<sequence>MFGRPPWRSPVQSIRQSQIPRFCYSKNGRRSSPWPRVCKSRSRFPAHSVEAADVIGGRGSVAEKIRLVGRVLVSKDAVPLVDASPASSMPKGEFSPLIFVDGKPIVSKPMAIVSCAREIVP</sequence>
<name>A0AAD3RY54_NEPGR</name>
<dbReference type="AlphaFoldDB" id="A0AAD3RY54"/>
<evidence type="ECO:0000313" key="2">
    <source>
        <dbReference type="Proteomes" id="UP001279734"/>
    </source>
</evidence>
<proteinExistence type="predicted"/>
<dbReference type="EMBL" id="BSYO01000002">
    <property type="protein sequence ID" value="GMH00381.1"/>
    <property type="molecule type" value="Genomic_DNA"/>
</dbReference>
<accession>A0AAD3RY54</accession>
<dbReference type="Proteomes" id="UP001279734">
    <property type="component" value="Unassembled WGS sequence"/>
</dbReference>